<feature type="coiled-coil region" evidence="1">
    <location>
        <begin position="960"/>
        <end position="1087"/>
    </location>
</feature>
<accession>A0A811NX47</accession>
<dbReference type="PANTHER" id="PTHR34835:SF82">
    <property type="entry name" value="OS01G0826651 PROTEIN"/>
    <property type="match status" value="1"/>
</dbReference>
<evidence type="ECO:0000256" key="1">
    <source>
        <dbReference type="SAM" id="Coils"/>
    </source>
</evidence>
<feature type="region of interest" description="Disordered" evidence="2">
    <location>
        <begin position="250"/>
        <end position="300"/>
    </location>
</feature>
<feature type="region of interest" description="Disordered" evidence="2">
    <location>
        <begin position="714"/>
        <end position="734"/>
    </location>
</feature>
<reference evidence="3" key="1">
    <citation type="submission" date="2020-10" db="EMBL/GenBank/DDBJ databases">
        <authorList>
            <person name="Han B."/>
            <person name="Lu T."/>
            <person name="Zhao Q."/>
            <person name="Huang X."/>
            <person name="Zhao Y."/>
        </authorList>
    </citation>
    <scope>NUCLEOTIDE SEQUENCE</scope>
</reference>
<dbReference type="EMBL" id="CAJGYO010000005">
    <property type="protein sequence ID" value="CAD6232695.1"/>
    <property type="molecule type" value="Genomic_DNA"/>
</dbReference>
<evidence type="ECO:0000313" key="4">
    <source>
        <dbReference type="Proteomes" id="UP000604825"/>
    </source>
</evidence>
<feature type="compositionally biased region" description="Basic and acidic residues" evidence="2">
    <location>
        <begin position="714"/>
        <end position="726"/>
    </location>
</feature>
<feature type="region of interest" description="Disordered" evidence="2">
    <location>
        <begin position="854"/>
        <end position="953"/>
    </location>
</feature>
<feature type="compositionally biased region" description="Basic residues" evidence="2">
    <location>
        <begin position="599"/>
        <end position="608"/>
    </location>
</feature>
<feature type="compositionally biased region" description="Basic and acidic residues" evidence="2">
    <location>
        <begin position="250"/>
        <end position="259"/>
    </location>
</feature>
<protein>
    <submittedName>
        <fullName evidence="3">Uncharacterized protein</fullName>
    </submittedName>
</protein>
<proteinExistence type="predicted"/>
<sequence>MAPAGGGDEVGESGGPSKRRRVERSAAGGAKEGQSLGVESGSGKCKDPVMSKEYLEVRCEDSQRIIREIEDLKSEVDEDLRQLGYCEENEKLRAELAVKVKERHCLMKRIEELEAKIDFLRKRTEELEAINDGLPKRNEELQAKNDDLTKQNKELQARNDDLTRQNKELHLHKNVSFKKKVMSADSIQANDAELATQKEEIKSLKAYLGEESYSKKKDFCRQKIEDGEKLEKPLRATKAILKVISAEKETTEESLKMADEGESSSDELQSSNNDESRSSGTGDDNTTDEDGSDSGESTRTESLTFNTQFSMHKLTKLICALTEPQKRLIDQCGFGSILKLKCRNMPYKQLIVWLARYYDEKTQCIKILGTRAFKIDALTVHWILGIPHGRAKIKARASQEVKSVIANDTTPGPLAPKIQDLIAMITPELVGDRFVRIFMLVVLSIFLCPTSSTRASCHYYEGIRLVKKIKSYDWCDAVMSSLKSGLSKFQKYVGKGNTCEKATLSGCIFVLFTAYFDYLGSEINIVPQTIPRIDAWTDDFVDQYMVLYPKFKKMEIKKVECTVFGKTHFNQRSTRDSCFDASNESPSAANVAGPSSQHKTSKKVKKQSTKGPSHTLLHENVQIDRYSAQRVIPDCTDSGFRVFSGEELHLDVDKYIRSIAGTDCSNEVFVNLRNLCQSFFKDSFRKYISSVEPVIVSQSCALVKSYLSGLQQSHTEKVSGDPSKENVDDDTSSANTDGFLKLSIHTDKIVGGSSNWKDHDGSSNLDIAASEKLPIDTQMGDASPSKDKEDDAPSNPVAHGDAADDFPTTFHVPSKRSACRRLPAQPTVHGAFSGTNLDIPDDFPTTFHIRRSTRRRLAAQPTGGAVEWEVTTHKTPVPHQAVASKARKQNPSSSTPSSSGVAMAPAGGGDKVGESGGPSKRHRVERRDGGAKEGQSLGVESGSGKSKDPVMSKECLEVSCEDSQRIIKEIEDLKSELDEDLRQLGYCEENEKLRAELAVKVKEVHCLMKRIEELEAKNDLLKKRTEELEAINDGLPKRNEKLQAKNDDLTKQNKELQAENEDLTKQNKELQARNAGLNKGNEEMQAKNDDDLHKNIMEILEIQIDAKRKDLLQFLGLYSIMDFPYPQLKSSDEALLSEGNKIEASSVVAAGSDPKIQIKALISQLLSLTQQVVSADSIQAKDAELANQKEEIKSPKAYPGEESCSNKKDFSQQKIEDGEKLEKVLRATKAILEPYLLRETAEESLKVVQAELEANKSSLAQALSDRDSACQVTGKMKENITELMNEISDDEENLSS</sequence>
<comment type="caution">
    <text evidence="3">The sequence shown here is derived from an EMBL/GenBank/DDBJ whole genome shotgun (WGS) entry which is preliminary data.</text>
</comment>
<evidence type="ECO:0000313" key="3">
    <source>
        <dbReference type="EMBL" id="CAD6232695.1"/>
    </source>
</evidence>
<evidence type="ECO:0000256" key="2">
    <source>
        <dbReference type="SAM" id="MobiDB-lite"/>
    </source>
</evidence>
<feature type="coiled-coil region" evidence="1">
    <location>
        <begin position="62"/>
        <end position="172"/>
    </location>
</feature>
<name>A0A811NX47_9POAL</name>
<keyword evidence="1" id="KW-0175">Coiled coil</keyword>
<organism evidence="3 4">
    <name type="scientific">Miscanthus lutarioriparius</name>
    <dbReference type="NCBI Taxonomy" id="422564"/>
    <lineage>
        <taxon>Eukaryota</taxon>
        <taxon>Viridiplantae</taxon>
        <taxon>Streptophyta</taxon>
        <taxon>Embryophyta</taxon>
        <taxon>Tracheophyta</taxon>
        <taxon>Spermatophyta</taxon>
        <taxon>Magnoliopsida</taxon>
        <taxon>Liliopsida</taxon>
        <taxon>Poales</taxon>
        <taxon>Poaceae</taxon>
        <taxon>PACMAD clade</taxon>
        <taxon>Panicoideae</taxon>
        <taxon>Andropogonodae</taxon>
        <taxon>Andropogoneae</taxon>
        <taxon>Saccharinae</taxon>
        <taxon>Miscanthus</taxon>
    </lineage>
</organism>
<gene>
    <name evidence="3" type="ORF">NCGR_LOCUS22302</name>
</gene>
<keyword evidence="4" id="KW-1185">Reference proteome</keyword>
<feature type="region of interest" description="Disordered" evidence="2">
    <location>
        <begin position="1"/>
        <end position="47"/>
    </location>
</feature>
<feature type="region of interest" description="Disordered" evidence="2">
    <location>
        <begin position="580"/>
        <end position="612"/>
    </location>
</feature>
<dbReference type="OrthoDB" id="588867at2759"/>
<dbReference type="PANTHER" id="PTHR34835">
    <property type="entry name" value="OS07G0283600 PROTEIN-RELATED"/>
    <property type="match status" value="1"/>
</dbReference>
<dbReference type="Proteomes" id="UP000604825">
    <property type="component" value="Unassembled WGS sequence"/>
</dbReference>
<feature type="compositionally biased region" description="Gly residues" evidence="2">
    <location>
        <begin position="1"/>
        <end position="14"/>
    </location>
</feature>
<feature type="region of interest" description="Disordered" evidence="2">
    <location>
        <begin position="777"/>
        <end position="806"/>
    </location>
</feature>
<feature type="compositionally biased region" description="Gly residues" evidence="2">
    <location>
        <begin position="906"/>
        <end position="916"/>
    </location>
</feature>